<feature type="region of interest" description="Disordered" evidence="1">
    <location>
        <begin position="77"/>
        <end position="131"/>
    </location>
</feature>
<proteinExistence type="predicted"/>
<feature type="region of interest" description="Disordered" evidence="1">
    <location>
        <begin position="1"/>
        <end position="47"/>
    </location>
</feature>
<keyword evidence="3" id="KW-1185">Reference proteome</keyword>
<dbReference type="PROSITE" id="PS51257">
    <property type="entry name" value="PROKAR_LIPOPROTEIN"/>
    <property type="match status" value="1"/>
</dbReference>
<sequence>MRASSGTRAPKRSQPCSSSFAGTSAACRRHRRTRLRPHRSSPLPLHTPPAALASTYASCCPCLCACLRPRLRACQHLRWPPPTSPHATAPASPLAAASSCSDGPDGRLLPSGSPQAPEARGDRAVQGERGS</sequence>
<name>A0A8T0WEU0_PANVG</name>
<comment type="caution">
    <text evidence="2">The sequence shown here is derived from an EMBL/GenBank/DDBJ whole genome shotgun (WGS) entry which is preliminary data.</text>
</comment>
<reference evidence="2" key="1">
    <citation type="submission" date="2020-05" db="EMBL/GenBank/DDBJ databases">
        <title>WGS assembly of Panicum virgatum.</title>
        <authorList>
            <person name="Lovell J.T."/>
            <person name="Jenkins J."/>
            <person name="Shu S."/>
            <person name="Juenger T.E."/>
            <person name="Schmutz J."/>
        </authorList>
    </citation>
    <scope>NUCLEOTIDE SEQUENCE</scope>
    <source>
        <strain evidence="2">AP13</strain>
    </source>
</reference>
<feature type="compositionally biased region" description="Basic and acidic residues" evidence="1">
    <location>
        <begin position="119"/>
        <end position="131"/>
    </location>
</feature>
<feature type="compositionally biased region" description="Low complexity" evidence="1">
    <location>
        <begin position="85"/>
        <end position="99"/>
    </location>
</feature>
<evidence type="ECO:0000313" key="3">
    <source>
        <dbReference type="Proteomes" id="UP000823388"/>
    </source>
</evidence>
<organism evidence="2 3">
    <name type="scientific">Panicum virgatum</name>
    <name type="common">Blackwell switchgrass</name>
    <dbReference type="NCBI Taxonomy" id="38727"/>
    <lineage>
        <taxon>Eukaryota</taxon>
        <taxon>Viridiplantae</taxon>
        <taxon>Streptophyta</taxon>
        <taxon>Embryophyta</taxon>
        <taxon>Tracheophyta</taxon>
        <taxon>Spermatophyta</taxon>
        <taxon>Magnoliopsida</taxon>
        <taxon>Liliopsida</taxon>
        <taxon>Poales</taxon>
        <taxon>Poaceae</taxon>
        <taxon>PACMAD clade</taxon>
        <taxon>Panicoideae</taxon>
        <taxon>Panicodae</taxon>
        <taxon>Paniceae</taxon>
        <taxon>Panicinae</taxon>
        <taxon>Panicum</taxon>
        <taxon>Panicum sect. Hiantes</taxon>
    </lineage>
</organism>
<evidence type="ECO:0000256" key="1">
    <source>
        <dbReference type="SAM" id="MobiDB-lite"/>
    </source>
</evidence>
<dbReference type="AlphaFoldDB" id="A0A8T0WEU0"/>
<dbReference type="EMBL" id="CM029039">
    <property type="protein sequence ID" value="KAG2643163.1"/>
    <property type="molecule type" value="Genomic_DNA"/>
</dbReference>
<feature type="compositionally biased region" description="Basic residues" evidence="1">
    <location>
        <begin position="27"/>
        <end position="39"/>
    </location>
</feature>
<accession>A0A8T0WEU0</accession>
<protein>
    <submittedName>
        <fullName evidence="2">Uncharacterized protein</fullName>
    </submittedName>
</protein>
<dbReference type="Proteomes" id="UP000823388">
    <property type="component" value="Chromosome 2K"/>
</dbReference>
<gene>
    <name evidence="2" type="ORF">PVAP13_2KG322967</name>
</gene>
<evidence type="ECO:0000313" key="2">
    <source>
        <dbReference type="EMBL" id="KAG2643163.1"/>
    </source>
</evidence>